<dbReference type="InterPro" id="IPR031734">
    <property type="entry name" value="MBF2"/>
</dbReference>
<reference evidence="2" key="1">
    <citation type="submission" date="2016-10" db="EMBL/GenBank/DDBJ databases">
        <title>The assassin bug Pristhesancus plagipennis produces two different types of venom.</title>
        <authorList>
            <person name="Walker A.A."/>
            <person name="Herzig V."/>
            <person name="Jin J."/>
            <person name="Fry B.G."/>
            <person name="King G.F."/>
        </authorList>
    </citation>
    <scope>NUCLEOTIDE SEQUENCE</scope>
    <source>
        <tissue evidence="2">Venom/labial glands</tissue>
    </source>
</reference>
<evidence type="ECO:0000313" key="2">
    <source>
        <dbReference type="EMBL" id="ATU83058.1"/>
    </source>
</evidence>
<keyword evidence="1" id="KW-0732">Signal</keyword>
<feature type="signal peptide" evidence="1">
    <location>
        <begin position="1"/>
        <end position="19"/>
    </location>
</feature>
<organism evidence="2">
    <name type="scientific">Pristhesancus plagipennis</name>
    <name type="common">Common assassin bug</name>
    <dbReference type="NCBI Taxonomy" id="1955184"/>
    <lineage>
        <taxon>Eukaryota</taxon>
        <taxon>Metazoa</taxon>
        <taxon>Ecdysozoa</taxon>
        <taxon>Arthropoda</taxon>
        <taxon>Hexapoda</taxon>
        <taxon>Insecta</taxon>
        <taxon>Pterygota</taxon>
        <taxon>Neoptera</taxon>
        <taxon>Paraneoptera</taxon>
        <taxon>Hemiptera</taxon>
        <taxon>Heteroptera</taxon>
        <taxon>Panheteroptera</taxon>
        <taxon>Cimicomorpha</taxon>
        <taxon>Reduviidae</taxon>
        <taxon>Harpactorinae</taxon>
        <taxon>Harpactorini</taxon>
        <taxon>Pristhesancus</taxon>
    </lineage>
</organism>
<name>A0A2K8JMK6_PRIPG</name>
<sequence length="128" mass="13914">MDTKLVILLVLGIVAIAWAGPETACSGESHNLISGERQAGDKLLYTAREQKSKKLLRKGVTDIEWPPRSLSDVHVKKITRIEVLDNKHDGSGGCASIVNGGPGSNYVKLHLKTQRGGSFDFDIKIYGK</sequence>
<proteinExistence type="evidence at transcript level"/>
<accession>A0A2K8JMK6</accession>
<dbReference type="PANTHER" id="PTHR37685">
    <property type="entry name" value="GEO11136P1-RELATED"/>
    <property type="match status" value="1"/>
</dbReference>
<dbReference type="Pfam" id="PF15868">
    <property type="entry name" value="MBF2"/>
    <property type="match status" value="1"/>
</dbReference>
<dbReference type="AlphaFoldDB" id="A0A2K8JMK6"/>
<feature type="chain" id="PRO_5015004711" evidence="1">
    <location>
        <begin position="20"/>
        <end position="128"/>
    </location>
</feature>
<dbReference type="PANTHER" id="PTHR37685:SF1">
    <property type="entry name" value="GEO11136P1-RELATED"/>
    <property type="match status" value="1"/>
</dbReference>
<evidence type="ECO:0000256" key="1">
    <source>
        <dbReference type="SAM" id="SignalP"/>
    </source>
</evidence>
<protein>
    <submittedName>
        <fullName evidence="2">Secreted venom protein family 3 protein</fullName>
    </submittedName>
</protein>
<dbReference type="EMBL" id="KY031307">
    <property type="protein sequence ID" value="ATU83058.1"/>
    <property type="molecule type" value="mRNA"/>
</dbReference>